<dbReference type="PANTHER" id="PTHR43133:SF46">
    <property type="entry name" value="RNA POLYMERASE SIGMA-70 FACTOR ECF SUBFAMILY"/>
    <property type="match status" value="1"/>
</dbReference>
<proteinExistence type="inferred from homology"/>
<dbReference type="Gene3D" id="1.10.10.10">
    <property type="entry name" value="Winged helix-like DNA-binding domain superfamily/Winged helix DNA-binding domain"/>
    <property type="match status" value="1"/>
</dbReference>
<dbReference type="PANTHER" id="PTHR43133">
    <property type="entry name" value="RNA POLYMERASE ECF-TYPE SIGMA FACTO"/>
    <property type="match status" value="1"/>
</dbReference>
<dbReference type="PRINTS" id="PR00038">
    <property type="entry name" value="HTHLUXR"/>
</dbReference>
<reference evidence="7 8" key="1">
    <citation type="submission" date="2019-02" db="EMBL/GenBank/DDBJ databases">
        <authorList>
            <person name="Li Y."/>
        </authorList>
    </citation>
    <scope>NUCLEOTIDE SEQUENCE [LARGE SCALE GENOMIC DNA]</scope>
    <source>
        <strain evidence="7 8">30C10-4-7</strain>
    </source>
</reference>
<evidence type="ECO:0000256" key="1">
    <source>
        <dbReference type="ARBA" id="ARBA00010641"/>
    </source>
</evidence>
<dbReference type="GO" id="GO:0016987">
    <property type="term" value="F:sigma factor activity"/>
    <property type="evidence" value="ECO:0007669"/>
    <property type="project" value="UniProtKB-KW"/>
</dbReference>
<dbReference type="InterPro" id="IPR007627">
    <property type="entry name" value="RNA_pol_sigma70_r2"/>
</dbReference>
<dbReference type="EMBL" id="SGIT01000001">
    <property type="protein sequence ID" value="RZF61525.1"/>
    <property type="molecule type" value="Genomic_DNA"/>
</dbReference>
<dbReference type="InterPro" id="IPR036388">
    <property type="entry name" value="WH-like_DNA-bd_sf"/>
</dbReference>
<dbReference type="OrthoDB" id="665113at2"/>
<keyword evidence="4" id="KW-0804">Transcription</keyword>
<dbReference type="Pfam" id="PF08281">
    <property type="entry name" value="Sigma70_r4_2"/>
    <property type="match status" value="1"/>
</dbReference>
<dbReference type="SUPFAM" id="SSF88946">
    <property type="entry name" value="Sigma2 domain of RNA polymerase sigma factors"/>
    <property type="match status" value="1"/>
</dbReference>
<comment type="caution">
    <text evidence="7">The sequence shown here is derived from an EMBL/GenBank/DDBJ whole genome shotgun (WGS) entry which is preliminary data.</text>
</comment>
<dbReference type="RefSeq" id="WP_130139754.1">
    <property type="nucleotide sequence ID" value="NZ_SGIT01000001.1"/>
</dbReference>
<dbReference type="InterPro" id="IPR039425">
    <property type="entry name" value="RNA_pol_sigma-70-like"/>
</dbReference>
<sequence>MLEIAESPSLTINETTFTEIYNNYWEKVFTICYKHTDDLEVAKELVQDIFKSLWERRHSLEINTSYERYLLRSAKLKVFEHIRNKQLRAQHLKCVAEYTQTHSNITEDTVMQRSLSETLEKLVERLPLHCRRIFQMKHQKGMTNREIAGQLTISERTVEYHMANALKLLKTKLDRNYNADLS</sequence>
<evidence type="ECO:0000256" key="3">
    <source>
        <dbReference type="ARBA" id="ARBA00023082"/>
    </source>
</evidence>
<dbReference type="SUPFAM" id="SSF88659">
    <property type="entry name" value="Sigma3 and sigma4 domains of RNA polymerase sigma factors"/>
    <property type="match status" value="1"/>
</dbReference>
<dbReference type="InterPro" id="IPR014327">
    <property type="entry name" value="RNA_pol_sigma70_bacteroid"/>
</dbReference>
<evidence type="ECO:0000259" key="5">
    <source>
        <dbReference type="Pfam" id="PF04542"/>
    </source>
</evidence>
<protein>
    <submittedName>
        <fullName evidence="7">RNA polymerase sigma-70 factor</fullName>
    </submittedName>
</protein>
<keyword evidence="3" id="KW-0731">Sigma factor</keyword>
<evidence type="ECO:0000313" key="7">
    <source>
        <dbReference type="EMBL" id="RZF61525.1"/>
    </source>
</evidence>
<keyword evidence="8" id="KW-1185">Reference proteome</keyword>
<dbReference type="Pfam" id="PF04542">
    <property type="entry name" value="Sigma70_r2"/>
    <property type="match status" value="1"/>
</dbReference>
<accession>A0A4Q6XPC0</accession>
<evidence type="ECO:0000259" key="6">
    <source>
        <dbReference type="Pfam" id="PF08281"/>
    </source>
</evidence>
<evidence type="ECO:0000256" key="4">
    <source>
        <dbReference type="ARBA" id="ARBA00023163"/>
    </source>
</evidence>
<dbReference type="GO" id="GO:0003677">
    <property type="term" value="F:DNA binding"/>
    <property type="evidence" value="ECO:0007669"/>
    <property type="project" value="InterPro"/>
</dbReference>
<dbReference type="NCBIfam" id="TIGR02937">
    <property type="entry name" value="sigma70-ECF"/>
    <property type="match status" value="1"/>
</dbReference>
<dbReference type="InterPro" id="IPR000792">
    <property type="entry name" value="Tscrpt_reg_LuxR_C"/>
</dbReference>
<dbReference type="InterPro" id="IPR013324">
    <property type="entry name" value="RNA_pol_sigma_r3/r4-like"/>
</dbReference>
<name>A0A4Q6XPC0_9SPHI</name>
<dbReference type="NCBIfam" id="TIGR02985">
    <property type="entry name" value="Sig70_bacteroi1"/>
    <property type="match status" value="1"/>
</dbReference>
<dbReference type="Gene3D" id="1.10.1740.10">
    <property type="match status" value="1"/>
</dbReference>
<comment type="similarity">
    <text evidence="1">Belongs to the sigma-70 factor family. ECF subfamily.</text>
</comment>
<dbReference type="GO" id="GO:0006352">
    <property type="term" value="P:DNA-templated transcription initiation"/>
    <property type="evidence" value="ECO:0007669"/>
    <property type="project" value="InterPro"/>
</dbReference>
<feature type="domain" description="RNA polymerase sigma-70 region 2" evidence="5">
    <location>
        <begin position="21"/>
        <end position="86"/>
    </location>
</feature>
<evidence type="ECO:0000313" key="8">
    <source>
        <dbReference type="Proteomes" id="UP000292855"/>
    </source>
</evidence>
<evidence type="ECO:0000256" key="2">
    <source>
        <dbReference type="ARBA" id="ARBA00023015"/>
    </source>
</evidence>
<gene>
    <name evidence="7" type="ORF">EWE74_01385</name>
</gene>
<dbReference type="AlphaFoldDB" id="A0A4Q6XPC0"/>
<dbReference type="Proteomes" id="UP000292855">
    <property type="component" value="Unassembled WGS sequence"/>
</dbReference>
<feature type="domain" description="RNA polymerase sigma factor 70 region 4 type 2" evidence="6">
    <location>
        <begin position="117"/>
        <end position="169"/>
    </location>
</feature>
<organism evidence="7 8">
    <name type="scientific">Sphingobacterium corticibacterium</name>
    <dbReference type="NCBI Taxonomy" id="2484746"/>
    <lineage>
        <taxon>Bacteria</taxon>
        <taxon>Pseudomonadati</taxon>
        <taxon>Bacteroidota</taxon>
        <taxon>Sphingobacteriia</taxon>
        <taxon>Sphingobacteriales</taxon>
        <taxon>Sphingobacteriaceae</taxon>
        <taxon>Sphingobacterium</taxon>
    </lineage>
</organism>
<keyword evidence="2" id="KW-0805">Transcription regulation</keyword>
<dbReference type="InterPro" id="IPR013249">
    <property type="entry name" value="RNA_pol_sigma70_r4_t2"/>
</dbReference>
<dbReference type="InterPro" id="IPR013325">
    <property type="entry name" value="RNA_pol_sigma_r2"/>
</dbReference>
<dbReference type="InterPro" id="IPR014284">
    <property type="entry name" value="RNA_pol_sigma-70_dom"/>
</dbReference>